<dbReference type="EMBL" id="JBBMFJ010000014">
    <property type="protein sequence ID" value="MEQ2563101.1"/>
    <property type="molecule type" value="Genomic_DNA"/>
</dbReference>
<keyword evidence="3" id="KW-0479">Metal-binding</keyword>
<organism evidence="8 9">
    <name type="scientific">Ventrimonas faecis</name>
    <dbReference type="NCBI Taxonomy" id="3133170"/>
    <lineage>
        <taxon>Bacteria</taxon>
        <taxon>Bacillati</taxon>
        <taxon>Bacillota</taxon>
        <taxon>Clostridia</taxon>
        <taxon>Lachnospirales</taxon>
        <taxon>Lachnospiraceae</taxon>
        <taxon>Ventrimonas</taxon>
    </lineage>
</organism>
<dbReference type="Proteomes" id="UP001437460">
    <property type="component" value="Unassembled WGS sequence"/>
</dbReference>
<evidence type="ECO:0000256" key="3">
    <source>
        <dbReference type="ARBA" id="ARBA00022723"/>
    </source>
</evidence>
<proteinExistence type="inferred from homology"/>
<evidence type="ECO:0000313" key="8">
    <source>
        <dbReference type="EMBL" id="MEQ2563101.1"/>
    </source>
</evidence>
<dbReference type="Gene3D" id="3.30.420.40">
    <property type="match status" value="2"/>
</dbReference>
<keyword evidence="5" id="KW-0460">Magnesium</keyword>
<comment type="similarity">
    <text evidence="2">Belongs to the ROK (NagC/XylR) family.</text>
</comment>
<evidence type="ECO:0000256" key="4">
    <source>
        <dbReference type="ARBA" id="ARBA00022833"/>
    </source>
</evidence>
<dbReference type="RefSeq" id="WP_349229306.1">
    <property type="nucleotide sequence ID" value="NZ_JBBMFJ010000014.1"/>
</dbReference>
<dbReference type="PANTHER" id="PTHR42742">
    <property type="entry name" value="TRANSCRIPTIONAL REPRESSOR MPRA"/>
    <property type="match status" value="1"/>
</dbReference>
<name>A0ABV1HLZ0_9FIRM</name>
<evidence type="ECO:0000256" key="2">
    <source>
        <dbReference type="ARBA" id="ARBA00006479"/>
    </source>
</evidence>
<evidence type="ECO:0000313" key="9">
    <source>
        <dbReference type="Proteomes" id="UP001437460"/>
    </source>
</evidence>
<comment type="caution">
    <text evidence="8">The sequence shown here is derived from an EMBL/GenBank/DDBJ whole genome shotgun (WGS) entry which is preliminary data.</text>
</comment>
<comment type="catalytic activity">
    <reaction evidence="7">
        <text>D-fructose + ATP = D-fructose 6-phosphate + ADP + H(+)</text>
        <dbReference type="Rhea" id="RHEA:16125"/>
        <dbReference type="ChEBI" id="CHEBI:15378"/>
        <dbReference type="ChEBI" id="CHEBI:30616"/>
        <dbReference type="ChEBI" id="CHEBI:37721"/>
        <dbReference type="ChEBI" id="CHEBI:61527"/>
        <dbReference type="ChEBI" id="CHEBI:456216"/>
        <dbReference type="EC" id="2.7.1.4"/>
    </reaction>
</comment>
<keyword evidence="4" id="KW-0862">Zinc</keyword>
<dbReference type="InterPro" id="IPR051804">
    <property type="entry name" value="Carb_Metab_Reg_Kinase/Isom"/>
</dbReference>
<sequence>MLFGALEAGGTKMVCAIGNEKGEILERVSIPTETPEVTLPKLLAYFEGKGILALGIGCFGPIDLNESSDTYGYITTTPKLPWVNCDICGYFREHLQIPVGFDTDVNGSLLGEATWGCLQDVKNAMYITIGTGIGAGVMTEGKLLHGMLHPECGHMLMPVRSDDTYGGKCPYHGTCLEGLAAGPAIEARWGQKAETLYDRPEVWELEAHYLAVAVVNFIMTLSPQKIILGGGVMHKDGLMPMVRQKVKEQMAGYIRTKELEDLDSYLVLPSLDDNQGILGALKLGMDRYEKEKTVC</sequence>
<reference evidence="8 9" key="1">
    <citation type="submission" date="2024-03" db="EMBL/GenBank/DDBJ databases">
        <title>Human intestinal bacterial collection.</title>
        <authorList>
            <person name="Pauvert C."/>
            <person name="Hitch T.C.A."/>
            <person name="Clavel T."/>
        </authorList>
    </citation>
    <scope>NUCLEOTIDE SEQUENCE [LARGE SCALE GENOMIC DNA]</scope>
    <source>
        <strain evidence="8 9">CLA-AP-H27</strain>
    </source>
</reference>
<protein>
    <recommendedName>
        <fullName evidence="6">fructokinase</fullName>
        <ecNumber evidence="6">2.7.1.4</ecNumber>
    </recommendedName>
</protein>
<dbReference type="PANTHER" id="PTHR42742:SF3">
    <property type="entry name" value="FRUCTOKINASE"/>
    <property type="match status" value="1"/>
</dbReference>
<dbReference type="SUPFAM" id="SSF53067">
    <property type="entry name" value="Actin-like ATPase domain"/>
    <property type="match status" value="1"/>
</dbReference>
<dbReference type="InterPro" id="IPR043129">
    <property type="entry name" value="ATPase_NBD"/>
</dbReference>
<dbReference type="InterPro" id="IPR049874">
    <property type="entry name" value="ROK_cs"/>
</dbReference>
<comment type="cofactor">
    <cofactor evidence="1">
        <name>Mg(2+)</name>
        <dbReference type="ChEBI" id="CHEBI:18420"/>
    </cofactor>
</comment>
<evidence type="ECO:0000256" key="7">
    <source>
        <dbReference type="ARBA" id="ARBA00048451"/>
    </source>
</evidence>
<dbReference type="PROSITE" id="PS01125">
    <property type="entry name" value="ROK"/>
    <property type="match status" value="1"/>
</dbReference>
<evidence type="ECO:0000256" key="1">
    <source>
        <dbReference type="ARBA" id="ARBA00001946"/>
    </source>
</evidence>
<dbReference type="Pfam" id="PF00480">
    <property type="entry name" value="ROK"/>
    <property type="match status" value="1"/>
</dbReference>
<evidence type="ECO:0000256" key="5">
    <source>
        <dbReference type="ARBA" id="ARBA00022842"/>
    </source>
</evidence>
<dbReference type="EC" id="2.7.1.4" evidence="6"/>
<keyword evidence="9" id="KW-1185">Reference proteome</keyword>
<dbReference type="InterPro" id="IPR000600">
    <property type="entry name" value="ROK"/>
</dbReference>
<evidence type="ECO:0000256" key="6">
    <source>
        <dbReference type="ARBA" id="ARBA00038887"/>
    </source>
</evidence>
<accession>A0ABV1HLZ0</accession>
<dbReference type="CDD" id="cd24067">
    <property type="entry name" value="ASKHA_NBD_ROK_BsFRK-like"/>
    <property type="match status" value="1"/>
</dbReference>
<gene>
    <name evidence="8" type="ORF">WMO41_07980</name>
</gene>